<dbReference type="PANTHER" id="PTHR12544:SF29">
    <property type="entry name" value="GLUTAMINASE"/>
    <property type="match status" value="1"/>
</dbReference>
<dbReference type="Gene3D" id="3.40.710.10">
    <property type="entry name" value="DD-peptidase/beta-lactamase superfamily"/>
    <property type="match status" value="1"/>
</dbReference>
<evidence type="ECO:0000313" key="7">
    <source>
        <dbReference type="Proteomes" id="UP001483337"/>
    </source>
</evidence>
<reference evidence="6 7" key="1">
    <citation type="submission" date="2024-04" db="EMBL/GenBank/DDBJ databases">
        <title>Okeanomitos corallinicola gen. &amp; sp. nov. (Nostocales, Cyanobacteria), a new toxic marine heterocyst-forming cyanobacterium from a coral reef.</title>
        <authorList>
            <person name="Li H."/>
            <person name="Li R."/>
            <person name="Kang J."/>
            <person name="Hii K.S."/>
            <person name="Mohamed H.F."/>
            <person name="Xu X."/>
            <person name="Luo Z."/>
        </authorList>
    </citation>
    <scope>NUCLEOTIDE SEQUENCE [LARGE SCALE GENOMIC DNA]</scope>
    <source>
        <strain evidence="6 7">TIOX110</strain>
    </source>
</reference>
<protein>
    <recommendedName>
        <fullName evidence="3">glutaminase</fullName>
        <ecNumber evidence="3">3.5.1.2</ecNumber>
    </recommendedName>
</protein>
<evidence type="ECO:0000256" key="3">
    <source>
        <dbReference type="ARBA" id="ARBA00012918"/>
    </source>
</evidence>
<gene>
    <name evidence="6" type="ORF">WJM97_20780</name>
</gene>
<evidence type="ECO:0000256" key="1">
    <source>
        <dbReference type="ARBA" id="ARBA00011076"/>
    </source>
</evidence>
<dbReference type="RefSeq" id="WP_353930674.1">
    <property type="nucleotide sequence ID" value="NZ_CP150886.1"/>
</dbReference>
<comment type="catalytic activity">
    <reaction evidence="5">
        <text>L-glutamine + H2O = L-glutamate + NH4(+)</text>
        <dbReference type="Rhea" id="RHEA:15889"/>
        <dbReference type="ChEBI" id="CHEBI:15377"/>
        <dbReference type="ChEBI" id="CHEBI:28938"/>
        <dbReference type="ChEBI" id="CHEBI:29985"/>
        <dbReference type="ChEBI" id="CHEBI:58359"/>
        <dbReference type="EC" id="3.5.1.2"/>
    </reaction>
</comment>
<keyword evidence="7" id="KW-1185">Reference proteome</keyword>
<evidence type="ECO:0000256" key="2">
    <source>
        <dbReference type="ARBA" id="ARBA00011881"/>
    </source>
</evidence>
<sequence length="296" mass="32200">MKLTDININNVSVWVKQAQTQAEKGKVIQRIPLLSQANPDWFAVYICLSSGPTLSLGNDDCIFPLMSVIKPFSFLYLLESFNSDKVLNWVGVEPSLMAFNSLEQLIADHGHPRNPMINSGAIIIADKLPGRDGSDRTQLFCEWLNKLADIQLFLDIKMLNSVRANRSPVNLAIAEYLYQAGNIENIDSAIDTYEQICCISGTVADLGKLGQILACESNIINSQNRQLVNSVMLTCGLYEASPQYAVKIGLPMKSGISGALITIVPNQGAIACYSPALDNIGNSVAGLAFIETLSLT</sequence>
<keyword evidence="4 6" id="KW-0378">Hydrolase</keyword>
<evidence type="ECO:0000313" key="6">
    <source>
        <dbReference type="EMBL" id="WZB87762.1"/>
    </source>
</evidence>
<dbReference type="PANTHER" id="PTHR12544">
    <property type="entry name" value="GLUTAMINASE"/>
    <property type="match status" value="1"/>
</dbReference>
<comment type="subunit">
    <text evidence="2">Homotetramer.</text>
</comment>
<dbReference type="EMBL" id="CP150886">
    <property type="protein sequence ID" value="WZB87762.1"/>
    <property type="molecule type" value="Genomic_DNA"/>
</dbReference>
<dbReference type="Pfam" id="PF04960">
    <property type="entry name" value="Glutaminase"/>
    <property type="match status" value="1"/>
</dbReference>
<dbReference type="InterPro" id="IPR012338">
    <property type="entry name" value="Beta-lactam/transpept-like"/>
</dbReference>
<evidence type="ECO:0000256" key="4">
    <source>
        <dbReference type="ARBA" id="ARBA00022801"/>
    </source>
</evidence>
<name>A0ABZ2URL4_9CYAN</name>
<dbReference type="SUPFAM" id="SSF56601">
    <property type="entry name" value="beta-lactamase/transpeptidase-like"/>
    <property type="match status" value="1"/>
</dbReference>
<evidence type="ECO:0000256" key="5">
    <source>
        <dbReference type="ARBA" id="ARBA00049534"/>
    </source>
</evidence>
<dbReference type="GO" id="GO:0004359">
    <property type="term" value="F:glutaminase activity"/>
    <property type="evidence" value="ECO:0007669"/>
    <property type="project" value="UniProtKB-EC"/>
</dbReference>
<dbReference type="EC" id="3.5.1.2" evidence="3"/>
<proteinExistence type="inferred from homology"/>
<dbReference type="Proteomes" id="UP001483337">
    <property type="component" value="Chromosome"/>
</dbReference>
<comment type="similarity">
    <text evidence="1">Belongs to the glutaminase family.</text>
</comment>
<dbReference type="InterPro" id="IPR015868">
    <property type="entry name" value="Glutaminase"/>
</dbReference>
<accession>A0ABZ2URL4</accession>
<organism evidence="6 7">
    <name type="scientific">Okeanomitos corallinicola TIOX110</name>
    <dbReference type="NCBI Taxonomy" id="3133117"/>
    <lineage>
        <taxon>Bacteria</taxon>
        <taxon>Bacillati</taxon>
        <taxon>Cyanobacteriota</taxon>
        <taxon>Cyanophyceae</taxon>
        <taxon>Nostocales</taxon>
        <taxon>Aphanizomenonaceae</taxon>
        <taxon>Okeanomitos</taxon>
    </lineage>
</organism>